<organism evidence="2">
    <name type="scientific">Ganoderma boninense</name>
    <dbReference type="NCBI Taxonomy" id="34458"/>
    <lineage>
        <taxon>Eukaryota</taxon>
        <taxon>Fungi</taxon>
        <taxon>Dikarya</taxon>
        <taxon>Basidiomycota</taxon>
        <taxon>Agaricomycotina</taxon>
        <taxon>Agaricomycetes</taxon>
        <taxon>Polyporales</taxon>
        <taxon>Polyporaceae</taxon>
        <taxon>Ganoderma</taxon>
    </lineage>
</organism>
<reference evidence="2" key="1">
    <citation type="submission" date="2019-10" db="EMBL/GenBank/DDBJ databases">
        <authorList>
            <person name="Nor Muhammad N."/>
        </authorList>
    </citation>
    <scope>NUCLEOTIDE SEQUENCE</scope>
</reference>
<evidence type="ECO:0000313" key="2">
    <source>
        <dbReference type="EMBL" id="VWP02226.1"/>
    </source>
</evidence>
<evidence type="ECO:0000256" key="1">
    <source>
        <dbReference type="SAM" id="SignalP"/>
    </source>
</evidence>
<feature type="signal peptide" evidence="1">
    <location>
        <begin position="1"/>
        <end position="17"/>
    </location>
</feature>
<keyword evidence="2" id="KW-0808">Transferase</keyword>
<proteinExistence type="predicted"/>
<feature type="chain" id="PRO_5023939975" evidence="1">
    <location>
        <begin position="18"/>
        <end position="349"/>
    </location>
</feature>
<keyword evidence="1" id="KW-0732">Signal</keyword>
<sequence length="349" mass="38264">MILLFSRLPLTLYLAFSASVRLFQPAVDAAKDSIGTTFPTSALCRSPIPVAVNTTSILDVGRTGLQQDFTSLDADTTISATSGVAVVDIVDFGFMDHQRSVLEQPLLTSRDPLSLKAAEIAFRSLSTFAMVTNVTVDNGLIQFLDKFAVDAKTTSQGLQRLFSKLHGVIDDIIGFTEFAAPKLKTPASLRSLDVYDPVVARTFQYSTNTLSSEVARVLLEITAVIENFDILDEQLAAIYSVSEQERVATSVGHSWLSEWWTYLGRNHGQRLDVLDKVNRYRAVAVGRVGVLSHFLTAIEADLVELLERLKAPASVHGLPSEVHFASINTGAHRLKERVSVDHKWETISG</sequence>
<protein>
    <submittedName>
        <fullName evidence="2">Protein kinase domain-containing protein</fullName>
    </submittedName>
</protein>
<keyword evidence="2" id="KW-0418">Kinase</keyword>
<gene>
    <name evidence="2" type="primary">I1RKK7</name>
</gene>
<accession>A0A5K1K7P7</accession>
<dbReference type="GO" id="GO:0016301">
    <property type="term" value="F:kinase activity"/>
    <property type="evidence" value="ECO:0007669"/>
    <property type="project" value="UniProtKB-KW"/>
</dbReference>
<name>A0A5K1K7P7_9APHY</name>
<dbReference type="EMBL" id="LR730035">
    <property type="protein sequence ID" value="VWP02226.1"/>
    <property type="molecule type" value="Genomic_DNA"/>
</dbReference>
<dbReference type="AlphaFoldDB" id="A0A5K1K7P7"/>